<feature type="domain" description="O-antigen ligase-related" evidence="6">
    <location>
        <begin position="172"/>
        <end position="329"/>
    </location>
</feature>
<accession>A0A5J4FUL5</accession>
<feature type="transmembrane region" description="Helical" evidence="5">
    <location>
        <begin position="44"/>
        <end position="65"/>
    </location>
</feature>
<reference evidence="7 8" key="1">
    <citation type="submission" date="2019-08" db="EMBL/GenBank/DDBJ databases">
        <title>Ulvibacter marinistellae sp. nov., isolated from a starfish, Patiria pectinifera.</title>
        <authorList>
            <person name="Kawano K."/>
            <person name="Ushijima N."/>
            <person name="Kihara M."/>
            <person name="Itoh H."/>
        </authorList>
    </citation>
    <scope>NUCLEOTIDE SEQUENCE [LARGE SCALE GENOMIC DNA]</scope>
    <source>
        <strain evidence="7 8">KK4</strain>
    </source>
</reference>
<feature type="transmembrane region" description="Helical" evidence="5">
    <location>
        <begin position="136"/>
        <end position="156"/>
    </location>
</feature>
<protein>
    <recommendedName>
        <fullName evidence="6">O-antigen ligase-related domain-containing protein</fullName>
    </recommendedName>
</protein>
<keyword evidence="2 5" id="KW-0812">Transmembrane</keyword>
<proteinExistence type="predicted"/>
<dbReference type="PANTHER" id="PTHR37422:SF17">
    <property type="entry name" value="O-ANTIGEN LIGASE"/>
    <property type="match status" value="1"/>
</dbReference>
<organism evidence="7 8">
    <name type="scientific">Patiriisocius marinistellae</name>
    <dbReference type="NCBI Taxonomy" id="2494560"/>
    <lineage>
        <taxon>Bacteria</taxon>
        <taxon>Pseudomonadati</taxon>
        <taxon>Bacteroidota</taxon>
        <taxon>Flavobacteriia</taxon>
        <taxon>Flavobacteriales</taxon>
        <taxon>Flavobacteriaceae</taxon>
        <taxon>Patiriisocius</taxon>
    </lineage>
</organism>
<comment type="subcellular location">
    <subcellularLocation>
        <location evidence="1">Membrane</location>
        <topology evidence="1">Multi-pass membrane protein</topology>
    </subcellularLocation>
</comment>
<feature type="transmembrane region" description="Helical" evidence="5">
    <location>
        <begin position="343"/>
        <end position="362"/>
    </location>
</feature>
<keyword evidence="8" id="KW-1185">Reference proteome</keyword>
<comment type="caution">
    <text evidence="7">The sequence shown here is derived from an EMBL/GenBank/DDBJ whole genome shotgun (WGS) entry which is preliminary data.</text>
</comment>
<dbReference type="GO" id="GO:0016020">
    <property type="term" value="C:membrane"/>
    <property type="evidence" value="ECO:0007669"/>
    <property type="project" value="UniProtKB-SubCell"/>
</dbReference>
<evidence type="ECO:0000256" key="5">
    <source>
        <dbReference type="SAM" id="Phobius"/>
    </source>
</evidence>
<evidence type="ECO:0000313" key="8">
    <source>
        <dbReference type="Proteomes" id="UP000326994"/>
    </source>
</evidence>
<feature type="transmembrane region" description="Helical" evidence="5">
    <location>
        <begin position="12"/>
        <end position="32"/>
    </location>
</feature>
<evidence type="ECO:0000313" key="7">
    <source>
        <dbReference type="EMBL" id="GEQ84848.1"/>
    </source>
</evidence>
<evidence type="ECO:0000256" key="1">
    <source>
        <dbReference type="ARBA" id="ARBA00004141"/>
    </source>
</evidence>
<dbReference type="Pfam" id="PF04932">
    <property type="entry name" value="Wzy_C"/>
    <property type="match status" value="1"/>
</dbReference>
<dbReference type="PANTHER" id="PTHR37422">
    <property type="entry name" value="TEICHURONIC ACID BIOSYNTHESIS PROTEIN TUAE"/>
    <property type="match status" value="1"/>
</dbReference>
<sequence length="392" mass="44597">MLLFFIIPFDDYIRALPNILIIILIVTFPFVIKKEHIGKLRKLPTMLFIVFFGYIVLAALVTGRIETDFKIIKKIGIAAGLLVLYLPVYHDRKVQKAIMFSALAAVIFSVVSIFYAANTNASFEFGDTQMVIEALLIDRLYLGLISVLSIVFSYYAMRREYHDHNKYYFANIVINVLFIALIVSKIAAIVCLVIFIVAQLYSKKKVLRAIMAITAIAIIFCAVFFIKNQLKSNTSKGFKTEVNTFFNTSNTWRTRIVAWDCAIKNIENQGINLAGVGFKKTKDDLINCYGTNIKNDTERATFVNERYNSHNQFLDIYSSTGLIGLLLFVGFLIVTFATNKKQFFPTAIIVTLVIYCLVENIFHRQMGAYYFGLMLIILLVSNNNPQNNTLKN</sequence>
<dbReference type="EMBL" id="BKCF01000001">
    <property type="protein sequence ID" value="GEQ84848.1"/>
    <property type="molecule type" value="Genomic_DNA"/>
</dbReference>
<dbReference type="AlphaFoldDB" id="A0A5J4FUL5"/>
<feature type="transmembrane region" description="Helical" evidence="5">
    <location>
        <begin position="316"/>
        <end position="337"/>
    </location>
</feature>
<evidence type="ECO:0000259" key="6">
    <source>
        <dbReference type="Pfam" id="PF04932"/>
    </source>
</evidence>
<keyword evidence="3 5" id="KW-1133">Transmembrane helix</keyword>
<evidence type="ECO:0000256" key="3">
    <source>
        <dbReference type="ARBA" id="ARBA00022989"/>
    </source>
</evidence>
<feature type="transmembrane region" description="Helical" evidence="5">
    <location>
        <begin position="207"/>
        <end position="226"/>
    </location>
</feature>
<dbReference type="Proteomes" id="UP000326994">
    <property type="component" value="Unassembled WGS sequence"/>
</dbReference>
<feature type="transmembrane region" description="Helical" evidence="5">
    <location>
        <begin position="71"/>
        <end position="90"/>
    </location>
</feature>
<keyword evidence="4 5" id="KW-0472">Membrane</keyword>
<dbReference type="InterPro" id="IPR007016">
    <property type="entry name" value="O-antigen_ligase-rel_domated"/>
</dbReference>
<evidence type="ECO:0000256" key="4">
    <source>
        <dbReference type="ARBA" id="ARBA00023136"/>
    </source>
</evidence>
<feature type="transmembrane region" description="Helical" evidence="5">
    <location>
        <begin position="168"/>
        <end position="201"/>
    </location>
</feature>
<feature type="transmembrane region" description="Helical" evidence="5">
    <location>
        <begin position="97"/>
        <end position="116"/>
    </location>
</feature>
<name>A0A5J4FUL5_9FLAO</name>
<evidence type="ECO:0000256" key="2">
    <source>
        <dbReference type="ARBA" id="ARBA00022692"/>
    </source>
</evidence>
<gene>
    <name evidence="7" type="ORF">ULMS_03560</name>
</gene>
<dbReference type="InterPro" id="IPR051533">
    <property type="entry name" value="WaaL-like"/>
</dbReference>